<evidence type="ECO:0000313" key="2">
    <source>
        <dbReference type="Proteomes" id="UP000323537"/>
    </source>
</evidence>
<keyword evidence="2" id="KW-1185">Reference proteome</keyword>
<evidence type="ECO:0000313" key="1">
    <source>
        <dbReference type="EMBL" id="SFH48447.1"/>
    </source>
</evidence>
<gene>
    <name evidence="1" type="ORF">SAMN04488066_105136</name>
</gene>
<dbReference type="OrthoDB" id="211218at2157"/>
<proteinExistence type="predicted"/>
<sequence length="58" mass="6630">MTDDETDLADAVDRFLEEADATFDQYERGYADADATVSVLRSHADDLRDAFEEERARE</sequence>
<accession>A0A1I3AEB3</accession>
<name>A0A1I3AEB3_9EURY</name>
<dbReference type="Proteomes" id="UP000323537">
    <property type="component" value="Unassembled WGS sequence"/>
</dbReference>
<organism evidence="1 2">
    <name type="scientific">Halorubrum aquaticum</name>
    <dbReference type="NCBI Taxonomy" id="387340"/>
    <lineage>
        <taxon>Archaea</taxon>
        <taxon>Methanobacteriati</taxon>
        <taxon>Methanobacteriota</taxon>
        <taxon>Stenosarchaea group</taxon>
        <taxon>Halobacteria</taxon>
        <taxon>Halobacteriales</taxon>
        <taxon>Haloferacaceae</taxon>
        <taxon>Halorubrum</taxon>
    </lineage>
</organism>
<dbReference type="RefSeq" id="WP_188127884.1">
    <property type="nucleotide sequence ID" value="NZ_BAAADP010000003.1"/>
</dbReference>
<reference evidence="1 2" key="1">
    <citation type="submission" date="2016-10" db="EMBL/GenBank/DDBJ databases">
        <authorList>
            <person name="Varghese N."/>
            <person name="Submissions S."/>
        </authorList>
    </citation>
    <scope>NUCLEOTIDE SEQUENCE [LARGE SCALE GENOMIC DNA]</scope>
    <source>
        <strain evidence="1 2">CGMCC 1.6377</strain>
    </source>
</reference>
<protein>
    <submittedName>
        <fullName evidence="1">Uncharacterized protein</fullName>
    </submittedName>
</protein>
<dbReference type="EMBL" id="FOPZ01000005">
    <property type="protein sequence ID" value="SFH48447.1"/>
    <property type="molecule type" value="Genomic_DNA"/>
</dbReference>
<dbReference type="AlphaFoldDB" id="A0A1I3AEB3"/>